<evidence type="ECO:0000313" key="3">
    <source>
        <dbReference type="Proteomes" id="UP000803884"/>
    </source>
</evidence>
<dbReference type="AlphaFoldDB" id="A0AB34KH62"/>
<keyword evidence="3" id="KW-1185">Reference proteome</keyword>
<organism evidence="2 3">
    <name type="scientific">Cladosporium halotolerans</name>
    <dbReference type="NCBI Taxonomy" id="1052096"/>
    <lineage>
        <taxon>Eukaryota</taxon>
        <taxon>Fungi</taxon>
        <taxon>Dikarya</taxon>
        <taxon>Ascomycota</taxon>
        <taxon>Pezizomycotina</taxon>
        <taxon>Dothideomycetes</taxon>
        <taxon>Dothideomycetidae</taxon>
        <taxon>Cladosporiales</taxon>
        <taxon>Cladosporiaceae</taxon>
        <taxon>Cladosporium</taxon>
    </lineage>
</organism>
<dbReference type="GeneID" id="96007706"/>
<feature type="compositionally biased region" description="Basic and acidic residues" evidence="1">
    <location>
        <begin position="1"/>
        <end position="11"/>
    </location>
</feature>
<proteinExistence type="predicted"/>
<accession>A0AB34KH62</accession>
<evidence type="ECO:0000313" key="2">
    <source>
        <dbReference type="EMBL" id="KAL1584469.1"/>
    </source>
</evidence>
<gene>
    <name evidence="2" type="ORF">WHR41_06263</name>
</gene>
<dbReference type="RefSeq" id="XP_069227575.1">
    <property type="nucleotide sequence ID" value="XM_069374868.1"/>
</dbReference>
<dbReference type="EMBL" id="JAAQHG020000026">
    <property type="protein sequence ID" value="KAL1584469.1"/>
    <property type="molecule type" value="Genomic_DNA"/>
</dbReference>
<protein>
    <recommendedName>
        <fullName evidence="4">Aspartate/glutamate racemase family protein</fullName>
    </recommendedName>
</protein>
<evidence type="ECO:0000256" key="1">
    <source>
        <dbReference type="SAM" id="MobiDB-lite"/>
    </source>
</evidence>
<comment type="caution">
    <text evidence="2">The sequence shown here is derived from an EMBL/GenBank/DDBJ whole genome shotgun (WGS) entry which is preliminary data.</text>
</comment>
<reference evidence="2 3" key="1">
    <citation type="journal article" date="2020" name="Microbiol. Resour. Announc.">
        <title>Draft Genome Sequence of a Cladosporium Species Isolated from the Mesophotic Ascidian Didemnum maculosum.</title>
        <authorList>
            <person name="Gioti A."/>
            <person name="Siaperas R."/>
            <person name="Nikolaivits E."/>
            <person name="Le Goff G."/>
            <person name="Ouazzani J."/>
            <person name="Kotoulas G."/>
            <person name="Topakas E."/>
        </authorList>
    </citation>
    <scope>NUCLEOTIDE SEQUENCE [LARGE SCALE GENOMIC DNA]</scope>
    <source>
        <strain evidence="2 3">TM138-S3</strain>
    </source>
</reference>
<evidence type="ECO:0008006" key="4">
    <source>
        <dbReference type="Google" id="ProtNLM"/>
    </source>
</evidence>
<sequence length="261" mass="28353">MSDVLSKKADAAKPQSSNQVDPSLPPLGFIAIECFFTRPPGDPFTNETWNFPLIRELAVGTAESQVVTSSDYDDAFLDRFVDAGKTLADKGCVGLITSCGFLALAQSRLAARLPIPIATSALVQIPSIMAIMAPSQTLGILTYDSQRLQLAHVESAGVHPALLDRVHIAGAPTGGHLHRLVQQNAGYDHKAIEAELVTTAQQLIQQWPTMSVLVLECTQMPPFAEAIQRSMGRSVQVYDVYSMVNWFYGGLVKRVPSSWRS</sequence>
<feature type="region of interest" description="Disordered" evidence="1">
    <location>
        <begin position="1"/>
        <end position="20"/>
    </location>
</feature>
<name>A0AB34KH62_9PEZI</name>
<dbReference type="Proteomes" id="UP000803884">
    <property type="component" value="Unassembled WGS sequence"/>
</dbReference>